<dbReference type="AlphaFoldDB" id="A0A0E9RVV1"/>
<name>A0A0E9RVV1_ANGAN</name>
<reference evidence="1" key="2">
    <citation type="journal article" date="2015" name="Fish Shellfish Immunol.">
        <title>Early steps in the European eel (Anguilla anguilla)-Vibrio vulnificus interaction in the gills: Role of the RtxA13 toxin.</title>
        <authorList>
            <person name="Callol A."/>
            <person name="Pajuelo D."/>
            <person name="Ebbesson L."/>
            <person name="Teles M."/>
            <person name="MacKenzie S."/>
            <person name="Amaro C."/>
        </authorList>
    </citation>
    <scope>NUCLEOTIDE SEQUENCE</scope>
</reference>
<accession>A0A0E9RVV1</accession>
<sequence>MWTFSIIPLYYIIIIEFNNKMSPISFI</sequence>
<dbReference type="EMBL" id="GBXM01075326">
    <property type="protein sequence ID" value="JAH33251.1"/>
    <property type="molecule type" value="Transcribed_RNA"/>
</dbReference>
<reference evidence="1" key="1">
    <citation type="submission" date="2014-11" db="EMBL/GenBank/DDBJ databases">
        <authorList>
            <person name="Amaro Gonzalez C."/>
        </authorList>
    </citation>
    <scope>NUCLEOTIDE SEQUENCE</scope>
</reference>
<protein>
    <submittedName>
        <fullName evidence="1">Uncharacterized protein</fullName>
    </submittedName>
</protein>
<proteinExistence type="predicted"/>
<organism evidence="1">
    <name type="scientific">Anguilla anguilla</name>
    <name type="common">European freshwater eel</name>
    <name type="synonym">Muraena anguilla</name>
    <dbReference type="NCBI Taxonomy" id="7936"/>
    <lineage>
        <taxon>Eukaryota</taxon>
        <taxon>Metazoa</taxon>
        <taxon>Chordata</taxon>
        <taxon>Craniata</taxon>
        <taxon>Vertebrata</taxon>
        <taxon>Euteleostomi</taxon>
        <taxon>Actinopterygii</taxon>
        <taxon>Neopterygii</taxon>
        <taxon>Teleostei</taxon>
        <taxon>Anguilliformes</taxon>
        <taxon>Anguillidae</taxon>
        <taxon>Anguilla</taxon>
    </lineage>
</organism>
<evidence type="ECO:0000313" key="1">
    <source>
        <dbReference type="EMBL" id="JAH33251.1"/>
    </source>
</evidence>